<reference evidence="3 4" key="1">
    <citation type="submission" date="2019-12" db="EMBL/GenBank/DDBJ databases">
        <title>Draft Genome Sequences of Six Type Strains of the Genus Massilia.</title>
        <authorList>
            <person name="Miess H."/>
            <person name="Frediansyah A."/>
            <person name="Goeker M."/>
            <person name="Gross H."/>
        </authorList>
    </citation>
    <scope>NUCLEOTIDE SEQUENCE [LARGE SCALE GENOMIC DNA]</scope>
    <source>
        <strain evidence="3 4">DSM 26639</strain>
    </source>
</reference>
<keyword evidence="4" id="KW-1185">Reference proteome</keyword>
<evidence type="ECO:0000313" key="3">
    <source>
        <dbReference type="EMBL" id="QGZ39096.1"/>
    </source>
</evidence>
<feature type="chain" id="PRO_5045147484" evidence="1">
    <location>
        <begin position="28"/>
        <end position="255"/>
    </location>
</feature>
<organism evidence="3 4">
    <name type="scientific">Pseudoduganella flava</name>
    <dbReference type="NCBI Taxonomy" id="871742"/>
    <lineage>
        <taxon>Bacteria</taxon>
        <taxon>Pseudomonadati</taxon>
        <taxon>Pseudomonadota</taxon>
        <taxon>Betaproteobacteria</taxon>
        <taxon>Burkholderiales</taxon>
        <taxon>Oxalobacteraceae</taxon>
        <taxon>Telluria group</taxon>
        <taxon>Pseudoduganella</taxon>
    </lineage>
</organism>
<evidence type="ECO:0000313" key="4">
    <source>
        <dbReference type="Proteomes" id="UP000437862"/>
    </source>
</evidence>
<feature type="domain" description="Ice-binding protein C-terminal" evidence="2">
    <location>
        <begin position="225"/>
        <end position="250"/>
    </location>
</feature>
<proteinExistence type="predicted"/>
<protein>
    <submittedName>
        <fullName evidence="3">PEP-CTERM sorting domain-containing protein</fullName>
    </submittedName>
</protein>
<dbReference type="Pfam" id="PF07589">
    <property type="entry name" value="PEP-CTERM"/>
    <property type="match status" value="1"/>
</dbReference>
<dbReference type="NCBIfam" id="TIGR02595">
    <property type="entry name" value="PEP_CTERM"/>
    <property type="match status" value="1"/>
</dbReference>
<gene>
    <name evidence="3" type="ORF">GO485_08585</name>
</gene>
<feature type="signal peptide" evidence="1">
    <location>
        <begin position="1"/>
        <end position="27"/>
    </location>
</feature>
<evidence type="ECO:0000259" key="2">
    <source>
        <dbReference type="Pfam" id="PF07589"/>
    </source>
</evidence>
<evidence type="ECO:0000256" key="1">
    <source>
        <dbReference type="SAM" id="SignalP"/>
    </source>
</evidence>
<accession>A0ABX6FPL2</accession>
<name>A0ABX6FPL2_9BURK</name>
<dbReference type="Proteomes" id="UP000437862">
    <property type="component" value="Chromosome"/>
</dbReference>
<dbReference type="EMBL" id="CP046904">
    <property type="protein sequence ID" value="QGZ39096.1"/>
    <property type="molecule type" value="Genomic_DNA"/>
</dbReference>
<dbReference type="InterPro" id="IPR013424">
    <property type="entry name" value="Ice-binding_C"/>
</dbReference>
<keyword evidence="1" id="KW-0732">Signal</keyword>
<sequence length="255" mass="25718">MPMKRLATIAVLGAALTAAFASPAAHAATSVATLSGLHVAIIDLTPDDGVAPSLTFMSTGGLVSAGVGTAGGMDTVTDFLRSGNVTAHNAIGGTASVAALYEGQVQAMGSVGNYGDFISQSWLYSNFTLGANTQLVLTGHASLGTDFAAGNPNNVGSASVYIEIVDDQDGGGISLMETYSNEVTSYTAGPVGANDDFTLTFTNASANALLARMTLSAHAEGLVSAVPEPSTWLMLGAGLALTGTLARRRRAQQAN</sequence>